<protein>
    <submittedName>
        <fullName evidence="4">MPP superfamily phosphohydrolase</fullName>
    </submittedName>
</protein>
<reference evidence="4 5" key="1">
    <citation type="submission" date="2024-06" db="EMBL/GenBank/DDBJ databases">
        <title>Genomic Encyclopedia of Type Strains, Phase IV (KMG-IV): sequencing the most valuable type-strain genomes for metagenomic binning, comparative biology and taxonomic classification.</title>
        <authorList>
            <person name="Goeker M."/>
        </authorList>
    </citation>
    <scope>NUCLEOTIDE SEQUENCE [LARGE SCALE GENOMIC DNA]</scope>
    <source>
        <strain evidence="4 5">DSM 29492</strain>
    </source>
</reference>
<sequence length="280" mass="31275">MKTFITKTYQIKTEKLKGGHPVRFAVLADLHGLVFGNENQDLFHAIEKSGADAALVVGDMVVRADVSTVSAVTGFLCRLANRIPVFYALGNHEYEMLLNPDTSAEYLTYEHVLTNAGVCFLHNEHVCMNIRGTEFTFYGLELPEEYYRKPFSPYPDRQDMRELVGKPSGDGISVLLAHNPKYGDVYFEWGADFIFSGHYHGGILRFNEHHGLTCPQYLLFPLYCCGDFHRQEQHMIVSAGLGEHTIPVRIHNPRELILAELVPDEGGPGGNTAQKTGGDS</sequence>
<feature type="domain" description="Calcineurin-like phosphoesterase" evidence="3">
    <location>
        <begin position="23"/>
        <end position="201"/>
    </location>
</feature>
<comment type="caution">
    <text evidence="4">The sequence shown here is derived from an EMBL/GenBank/DDBJ whole genome shotgun (WGS) entry which is preliminary data.</text>
</comment>
<keyword evidence="1" id="KW-0479">Metal-binding</keyword>
<dbReference type="Pfam" id="PF00149">
    <property type="entry name" value="Metallophos"/>
    <property type="match status" value="1"/>
</dbReference>
<evidence type="ECO:0000313" key="5">
    <source>
        <dbReference type="Proteomes" id="UP001549106"/>
    </source>
</evidence>
<evidence type="ECO:0000313" key="4">
    <source>
        <dbReference type="EMBL" id="MET3751280.1"/>
    </source>
</evidence>
<dbReference type="Gene3D" id="3.60.21.10">
    <property type="match status" value="1"/>
</dbReference>
<gene>
    <name evidence="4" type="ORF">ABID24_002539</name>
</gene>
<name>A0ABV2M480_9FIRM</name>
<dbReference type="EMBL" id="JBEPMJ010000020">
    <property type="protein sequence ID" value="MET3751280.1"/>
    <property type="molecule type" value="Genomic_DNA"/>
</dbReference>
<dbReference type="InterPro" id="IPR004843">
    <property type="entry name" value="Calcineurin-like_PHP"/>
</dbReference>
<dbReference type="InterPro" id="IPR051158">
    <property type="entry name" value="Metallophosphoesterase_sf"/>
</dbReference>
<dbReference type="InterPro" id="IPR029052">
    <property type="entry name" value="Metallo-depent_PP-like"/>
</dbReference>
<evidence type="ECO:0000256" key="1">
    <source>
        <dbReference type="ARBA" id="ARBA00022723"/>
    </source>
</evidence>
<dbReference type="SUPFAM" id="SSF56300">
    <property type="entry name" value="Metallo-dependent phosphatases"/>
    <property type="match status" value="1"/>
</dbReference>
<keyword evidence="5" id="KW-1185">Reference proteome</keyword>
<keyword evidence="2" id="KW-0378">Hydrolase</keyword>
<evidence type="ECO:0000259" key="3">
    <source>
        <dbReference type="Pfam" id="PF00149"/>
    </source>
</evidence>
<evidence type="ECO:0000256" key="2">
    <source>
        <dbReference type="ARBA" id="ARBA00022801"/>
    </source>
</evidence>
<dbReference type="Proteomes" id="UP001549106">
    <property type="component" value="Unassembled WGS sequence"/>
</dbReference>
<organism evidence="4 5">
    <name type="scientific">Blautia caecimuris</name>
    <dbReference type="NCBI Taxonomy" id="1796615"/>
    <lineage>
        <taxon>Bacteria</taxon>
        <taxon>Bacillati</taxon>
        <taxon>Bacillota</taxon>
        <taxon>Clostridia</taxon>
        <taxon>Lachnospirales</taxon>
        <taxon>Lachnospiraceae</taxon>
        <taxon>Blautia</taxon>
    </lineage>
</organism>
<dbReference type="PANTHER" id="PTHR31302:SF31">
    <property type="entry name" value="PHOSPHODIESTERASE YAEI"/>
    <property type="match status" value="1"/>
</dbReference>
<proteinExistence type="predicted"/>
<accession>A0ABV2M480</accession>
<dbReference type="RefSeq" id="WP_257465052.1">
    <property type="nucleotide sequence ID" value="NZ_BAABXP010000003.1"/>
</dbReference>
<dbReference type="PANTHER" id="PTHR31302">
    <property type="entry name" value="TRANSMEMBRANE PROTEIN WITH METALLOPHOSPHOESTERASE DOMAIN-RELATED"/>
    <property type="match status" value="1"/>
</dbReference>